<dbReference type="EMBL" id="LR797016">
    <property type="protein sequence ID" value="CAB4181861.1"/>
    <property type="molecule type" value="Genomic_DNA"/>
</dbReference>
<name>A0A6J5QK84_9CAUD</name>
<proteinExistence type="predicted"/>
<organism evidence="2">
    <name type="scientific">uncultured Caudovirales phage</name>
    <dbReference type="NCBI Taxonomy" id="2100421"/>
    <lineage>
        <taxon>Viruses</taxon>
        <taxon>Duplodnaviria</taxon>
        <taxon>Heunggongvirae</taxon>
        <taxon>Uroviricota</taxon>
        <taxon>Caudoviricetes</taxon>
        <taxon>Peduoviridae</taxon>
        <taxon>Maltschvirus</taxon>
        <taxon>Maltschvirus maltsch</taxon>
    </lineage>
</organism>
<sequence length="129" mass="15228">MKGLMSPSKAVILCPDIVSTEENKTNTDSTIKEWRLGPLEPSDEPDANKPYWQDMAKVWKINEIEARRQRCSNCEYFENSPEMMMMMEEIPRNEFDTNAGGRGYCHRFEFICHNLRTCQAWEYKEYEAD</sequence>
<protein>
    <submittedName>
        <fullName evidence="2">Uncharacterized protein</fullName>
    </submittedName>
</protein>
<dbReference type="EMBL" id="LR796635">
    <property type="protein sequence ID" value="CAB4156595.1"/>
    <property type="molecule type" value="Genomic_DNA"/>
</dbReference>
<evidence type="ECO:0000313" key="2">
    <source>
        <dbReference type="EMBL" id="CAB4181861.1"/>
    </source>
</evidence>
<accession>A0A6J5QK84</accession>
<gene>
    <name evidence="2" type="ORF">UFOVP1067_76</name>
    <name evidence="1" type="ORF">UFOVP662_76</name>
</gene>
<reference evidence="2" key="1">
    <citation type="submission" date="2020-05" db="EMBL/GenBank/DDBJ databases">
        <authorList>
            <person name="Chiriac C."/>
            <person name="Salcher M."/>
            <person name="Ghai R."/>
            <person name="Kavagutti S V."/>
        </authorList>
    </citation>
    <scope>NUCLEOTIDE SEQUENCE</scope>
</reference>
<evidence type="ECO:0000313" key="1">
    <source>
        <dbReference type="EMBL" id="CAB4156595.1"/>
    </source>
</evidence>